<evidence type="ECO:0000256" key="1">
    <source>
        <dbReference type="ARBA" id="ARBA00004196"/>
    </source>
</evidence>
<dbReference type="InterPro" id="IPR000866">
    <property type="entry name" value="AhpC/TSA"/>
</dbReference>
<organism evidence="8 9">
    <name type="scientific">Jingyaoa shaoxingensis</name>
    <dbReference type="NCBI Taxonomy" id="2763671"/>
    <lineage>
        <taxon>Bacteria</taxon>
        <taxon>Bacillati</taxon>
        <taxon>Bacillota</taxon>
        <taxon>Clostridia</taxon>
        <taxon>Lachnospirales</taxon>
        <taxon>Lachnospiraceae</taxon>
        <taxon>Jingyaoa</taxon>
    </lineage>
</organism>
<reference evidence="8 9" key="1">
    <citation type="submission" date="2020-08" db="EMBL/GenBank/DDBJ databases">
        <title>Genome public.</title>
        <authorList>
            <person name="Liu C."/>
            <person name="Sun Q."/>
        </authorList>
    </citation>
    <scope>NUCLEOTIDE SEQUENCE [LARGE SCALE GENOMIC DNA]</scope>
    <source>
        <strain evidence="8 9">NSJ-46</strain>
    </source>
</reference>
<keyword evidence="2" id="KW-0201">Cytochrome c-type biogenesis</keyword>
<evidence type="ECO:0000256" key="4">
    <source>
        <dbReference type="ARBA" id="ARBA00023157"/>
    </source>
</evidence>
<evidence type="ECO:0000313" key="9">
    <source>
        <dbReference type="Proteomes" id="UP000657421"/>
    </source>
</evidence>
<dbReference type="PANTHER" id="PTHR42852">
    <property type="entry name" value="THIOL:DISULFIDE INTERCHANGE PROTEIN DSBE"/>
    <property type="match status" value="1"/>
</dbReference>
<feature type="chain" id="PRO_5046383299" evidence="6">
    <location>
        <begin position="31"/>
        <end position="405"/>
    </location>
</feature>
<dbReference type="EMBL" id="JACRSZ010000001">
    <property type="protein sequence ID" value="MBC8572228.1"/>
    <property type="molecule type" value="Genomic_DNA"/>
</dbReference>
<evidence type="ECO:0000313" key="8">
    <source>
        <dbReference type="EMBL" id="MBC8572228.1"/>
    </source>
</evidence>
<dbReference type="SUPFAM" id="SSF52833">
    <property type="entry name" value="Thioredoxin-like"/>
    <property type="match status" value="1"/>
</dbReference>
<sequence length="405" mass="44485">MNKMNRKRMMVLLATGALTLASMNMTMVMAEDTEAATEVSTENSTEEAVGGDTAGVAMVADGDADTAVFAEDGTPVSKTVKAYELNFPSQDLYDFPYMGLQFSLPDTLKKQMDNSDVLMMTAEDWTSDMSGIKYAFVHWNKLTEEQKNEDVDLLGTGYEDWLKSIERIGTLGMYSTDVLDDLDNLTGCNEHKELGTSADGKFKYYLSINKDADADLTDEIGQIETTLTDMTEFDGSHSAFDEPSDSTNLGAENVGTFETTDIDGNTYTESVFSDYDLTLVNAFTTWCSPCVNEMPELEKLYQELKDQGVGVVGMVIDSVGADGTTDEEVVKKAQVLKEKTGVTYPLLLPDKGFLNGRIQGLQSFPESFFVDKDGNIVSDPIMGSNDLQGWKDAVMQKLDEVKANQ</sequence>
<protein>
    <submittedName>
        <fullName evidence="8">TlpA family protein disulfide reductase</fullName>
    </submittedName>
</protein>
<dbReference type="InterPro" id="IPR013766">
    <property type="entry name" value="Thioredoxin_domain"/>
</dbReference>
<dbReference type="InterPro" id="IPR050553">
    <property type="entry name" value="Thioredoxin_ResA/DsbE_sf"/>
</dbReference>
<evidence type="ECO:0000256" key="5">
    <source>
        <dbReference type="ARBA" id="ARBA00023284"/>
    </source>
</evidence>
<evidence type="ECO:0000256" key="3">
    <source>
        <dbReference type="ARBA" id="ARBA00022968"/>
    </source>
</evidence>
<keyword evidence="3" id="KW-0735">Signal-anchor</keyword>
<comment type="caution">
    <text evidence="8">The sequence shown here is derived from an EMBL/GenBank/DDBJ whole genome shotgun (WGS) entry which is preliminary data.</text>
</comment>
<keyword evidence="4" id="KW-1015">Disulfide bond</keyword>
<dbReference type="Gene3D" id="3.40.30.10">
    <property type="entry name" value="Glutaredoxin"/>
    <property type="match status" value="1"/>
</dbReference>
<name>A0ABR7N756_9FIRM</name>
<keyword evidence="6" id="KW-0732">Signal</keyword>
<dbReference type="PROSITE" id="PS51352">
    <property type="entry name" value="THIOREDOXIN_2"/>
    <property type="match status" value="1"/>
</dbReference>
<gene>
    <name evidence="8" type="ORF">H8716_03890</name>
</gene>
<evidence type="ECO:0000259" key="7">
    <source>
        <dbReference type="PROSITE" id="PS51352"/>
    </source>
</evidence>
<keyword evidence="3" id="KW-0812">Transmembrane</keyword>
<evidence type="ECO:0000256" key="6">
    <source>
        <dbReference type="SAM" id="SignalP"/>
    </source>
</evidence>
<evidence type="ECO:0000256" key="2">
    <source>
        <dbReference type="ARBA" id="ARBA00022748"/>
    </source>
</evidence>
<dbReference type="Proteomes" id="UP000657421">
    <property type="component" value="Unassembled WGS sequence"/>
</dbReference>
<proteinExistence type="predicted"/>
<accession>A0ABR7N756</accession>
<feature type="signal peptide" evidence="6">
    <location>
        <begin position="1"/>
        <end position="30"/>
    </location>
</feature>
<keyword evidence="9" id="KW-1185">Reference proteome</keyword>
<dbReference type="Pfam" id="PF00578">
    <property type="entry name" value="AhpC-TSA"/>
    <property type="match status" value="1"/>
</dbReference>
<dbReference type="PANTHER" id="PTHR42852:SF6">
    <property type="entry name" value="THIOL:DISULFIDE INTERCHANGE PROTEIN DSBE"/>
    <property type="match status" value="1"/>
</dbReference>
<feature type="domain" description="Thioredoxin" evidence="7">
    <location>
        <begin position="248"/>
        <end position="399"/>
    </location>
</feature>
<dbReference type="CDD" id="cd02966">
    <property type="entry name" value="TlpA_like_family"/>
    <property type="match status" value="1"/>
</dbReference>
<keyword evidence="5" id="KW-0676">Redox-active center</keyword>
<dbReference type="InterPro" id="IPR036249">
    <property type="entry name" value="Thioredoxin-like_sf"/>
</dbReference>
<comment type="subcellular location">
    <subcellularLocation>
        <location evidence="1">Cell envelope</location>
    </subcellularLocation>
</comment>